<feature type="domain" description="Ig-like" evidence="9">
    <location>
        <begin position="142"/>
        <end position="241"/>
    </location>
</feature>
<evidence type="ECO:0000313" key="11">
    <source>
        <dbReference type="Proteomes" id="UP000324222"/>
    </source>
</evidence>
<dbReference type="PANTHER" id="PTHR11640">
    <property type="entry name" value="NEPHRIN"/>
    <property type="match status" value="1"/>
</dbReference>
<dbReference type="Gene3D" id="2.60.40.10">
    <property type="entry name" value="Immunoglobulins"/>
    <property type="match status" value="3"/>
</dbReference>
<evidence type="ECO:0000256" key="4">
    <source>
        <dbReference type="ARBA" id="ARBA00023136"/>
    </source>
</evidence>
<dbReference type="InterPro" id="IPR003598">
    <property type="entry name" value="Ig_sub2"/>
</dbReference>
<sequence>MDWHVVGRTWLSCGVQFFLLALAFLSTGAAESGPRQRFANQPSPQTAVIGSTVVLPCRIINKVGQLQWTRDDFGLGNERELYAFKRYSMIGSDEEGDYSLRISPVTLEDDSYFQCQVTGWRDIPGVRSQTAKLTVYVPPEPPEITQGPVVTTTAGAGVQLTCISKGGKPAAEIQWLDGSGREMTEGIEYTTELMEDEHRRNAKSILSFLASREHHNTVFTCTASNPALHQPFRTQVRLEVSYPPEVTITHDQDGYMEGQTATLTCSASANPSVMTYRGHTCTFPNYRTLGRKAIPSLWTRGKAKGLAEDIVLWVAVASTRRKLHDVDKDMRTFLGERRHES</sequence>
<feature type="chain" id="PRO_5022849132" evidence="8">
    <location>
        <begin position="30"/>
        <end position="341"/>
    </location>
</feature>
<dbReference type="OrthoDB" id="6413693at2759"/>
<dbReference type="PROSITE" id="PS50835">
    <property type="entry name" value="IG_LIKE"/>
    <property type="match status" value="2"/>
</dbReference>
<keyword evidence="5" id="KW-1015">Disulfide bond</keyword>
<comment type="caution">
    <text evidence="10">The sequence shown here is derived from an EMBL/GenBank/DDBJ whole genome shotgun (WGS) entry which is preliminary data.</text>
</comment>
<reference evidence="10 11" key="1">
    <citation type="submission" date="2019-05" db="EMBL/GenBank/DDBJ databases">
        <title>Another draft genome of Portunus trituberculatus and its Hox gene families provides insights of decapod evolution.</title>
        <authorList>
            <person name="Jeong J.-H."/>
            <person name="Song I."/>
            <person name="Kim S."/>
            <person name="Choi T."/>
            <person name="Kim D."/>
            <person name="Ryu S."/>
            <person name="Kim W."/>
        </authorList>
    </citation>
    <scope>NUCLEOTIDE SEQUENCE [LARGE SCALE GENOMIC DNA]</scope>
    <source>
        <tissue evidence="10">Muscle</tissue>
    </source>
</reference>
<feature type="signal peptide" evidence="8">
    <location>
        <begin position="1"/>
        <end position="29"/>
    </location>
</feature>
<dbReference type="PANTHER" id="PTHR11640:SF31">
    <property type="entry name" value="IRREGULAR CHIASM C-ROUGHEST PROTEIN-RELATED"/>
    <property type="match status" value="1"/>
</dbReference>
<keyword evidence="4" id="KW-0472">Membrane</keyword>
<keyword evidence="11" id="KW-1185">Reference proteome</keyword>
<dbReference type="InterPro" id="IPR036179">
    <property type="entry name" value="Ig-like_dom_sf"/>
</dbReference>
<dbReference type="InterPro" id="IPR007110">
    <property type="entry name" value="Ig-like_dom"/>
</dbReference>
<dbReference type="Pfam" id="PF07686">
    <property type="entry name" value="V-set"/>
    <property type="match status" value="1"/>
</dbReference>
<evidence type="ECO:0000259" key="9">
    <source>
        <dbReference type="PROSITE" id="PS50835"/>
    </source>
</evidence>
<keyword evidence="8" id="KW-0732">Signal</keyword>
<evidence type="ECO:0000256" key="5">
    <source>
        <dbReference type="ARBA" id="ARBA00023157"/>
    </source>
</evidence>
<organism evidence="10 11">
    <name type="scientific">Portunus trituberculatus</name>
    <name type="common">Swimming crab</name>
    <name type="synonym">Neptunus trituberculatus</name>
    <dbReference type="NCBI Taxonomy" id="210409"/>
    <lineage>
        <taxon>Eukaryota</taxon>
        <taxon>Metazoa</taxon>
        <taxon>Ecdysozoa</taxon>
        <taxon>Arthropoda</taxon>
        <taxon>Crustacea</taxon>
        <taxon>Multicrustacea</taxon>
        <taxon>Malacostraca</taxon>
        <taxon>Eumalacostraca</taxon>
        <taxon>Eucarida</taxon>
        <taxon>Decapoda</taxon>
        <taxon>Pleocyemata</taxon>
        <taxon>Brachyura</taxon>
        <taxon>Eubrachyura</taxon>
        <taxon>Portunoidea</taxon>
        <taxon>Portunidae</taxon>
        <taxon>Portuninae</taxon>
        <taxon>Portunus</taxon>
    </lineage>
</organism>
<dbReference type="InterPro" id="IPR013162">
    <property type="entry name" value="CD80_C2-set"/>
</dbReference>
<dbReference type="GO" id="GO:0005911">
    <property type="term" value="C:cell-cell junction"/>
    <property type="evidence" value="ECO:0007669"/>
    <property type="project" value="TreeGrafter"/>
</dbReference>
<keyword evidence="6" id="KW-0325">Glycoprotein</keyword>
<evidence type="ECO:0000256" key="3">
    <source>
        <dbReference type="ARBA" id="ARBA00022989"/>
    </source>
</evidence>
<dbReference type="SMART" id="SM00409">
    <property type="entry name" value="IG"/>
    <property type="match status" value="2"/>
</dbReference>
<evidence type="ECO:0000256" key="1">
    <source>
        <dbReference type="ARBA" id="ARBA00004479"/>
    </source>
</evidence>
<evidence type="ECO:0000256" key="7">
    <source>
        <dbReference type="ARBA" id="ARBA00023319"/>
    </source>
</evidence>
<evidence type="ECO:0000313" key="10">
    <source>
        <dbReference type="EMBL" id="MPC44008.1"/>
    </source>
</evidence>
<dbReference type="InterPro" id="IPR003599">
    <property type="entry name" value="Ig_sub"/>
</dbReference>
<gene>
    <name evidence="10" type="primary">rst_6</name>
    <name evidence="10" type="ORF">E2C01_037666</name>
</gene>
<dbReference type="InterPro" id="IPR013106">
    <property type="entry name" value="Ig_V-set"/>
</dbReference>
<proteinExistence type="predicted"/>
<accession>A0A5B7FG86</accession>
<dbReference type="AlphaFoldDB" id="A0A5B7FG86"/>
<comment type="subcellular location">
    <subcellularLocation>
        <location evidence="1">Membrane</location>
        <topology evidence="1">Single-pass type I membrane protein</topology>
    </subcellularLocation>
</comment>
<name>A0A5B7FG86_PORTR</name>
<keyword evidence="2" id="KW-0812">Transmembrane</keyword>
<dbReference type="Proteomes" id="UP000324222">
    <property type="component" value="Unassembled WGS sequence"/>
</dbReference>
<keyword evidence="7" id="KW-0393">Immunoglobulin domain</keyword>
<evidence type="ECO:0000256" key="8">
    <source>
        <dbReference type="SAM" id="SignalP"/>
    </source>
</evidence>
<evidence type="ECO:0000256" key="2">
    <source>
        <dbReference type="ARBA" id="ARBA00022692"/>
    </source>
</evidence>
<dbReference type="Pfam" id="PF08205">
    <property type="entry name" value="C2-set_2"/>
    <property type="match status" value="1"/>
</dbReference>
<keyword evidence="3" id="KW-1133">Transmembrane helix</keyword>
<dbReference type="InterPro" id="IPR013783">
    <property type="entry name" value="Ig-like_fold"/>
</dbReference>
<protein>
    <submittedName>
        <fullName evidence="10">Irregular chiasm C-roughest protein</fullName>
    </submittedName>
</protein>
<dbReference type="GO" id="GO:0050839">
    <property type="term" value="F:cell adhesion molecule binding"/>
    <property type="evidence" value="ECO:0007669"/>
    <property type="project" value="TreeGrafter"/>
</dbReference>
<dbReference type="EMBL" id="VSRR010006082">
    <property type="protein sequence ID" value="MPC44008.1"/>
    <property type="molecule type" value="Genomic_DNA"/>
</dbReference>
<dbReference type="InterPro" id="IPR051275">
    <property type="entry name" value="Cell_adhesion_signaling"/>
</dbReference>
<evidence type="ECO:0000256" key="6">
    <source>
        <dbReference type="ARBA" id="ARBA00023180"/>
    </source>
</evidence>
<feature type="domain" description="Ig-like" evidence="9">
    <location>
        <begin position="34"/>
        <end position="134"/>
    </location>
</feature>
<dbReference type="GO" id="GO:0005886">
    <property type="term" value="C:plasma membrane"/>
    <property type="evidence" value="ECO:0007669"/>
    <property type="project" value="TreeGrafter"/>
</dbReference>
<dbReference type="GO" id="GO:0098609">
    <property type="term" value="P:cell-cell adhesion"/>
    <property type="evidence" value="ECO:0007669"/>
    <property type="project" value="TreeGrafter"/>
</dbReference>
<dbReference type="SUPFAM" id="SSF48726">
    <property type="entry name" value="Immunoglobulin"/>
    <property type="match status" value="2"/>
</dbReference>
<dbReference type="SMART" id="SM00408">
    <property type="entry name" value="IGc2"/>
    <property type="match status" value="2"/>
</dbReference>